<dbReference type="PANTHER" id="PTHR13593:SF146">
    <property type="entry name" value="PLC-LIKE PHOSPHODIESTERASE"/>
    <property type="match status" value="1"/>
</dbReference>
<dbReference type="Gene3D" id="3.20.20.190">
    <property type="entry name" value="Phosphatidylinositol (PI) phosphodiesterase"/>
    <property type="match status" value="1"/>
</dbReference>
<gene>
    <name evidence="2" type="ORF">GLAREA_04593</name>
</gene>
<feature type="signal peptide" evidence="1">
    <location>
        <begin position="1"/>
        <end position="19"/>
    </location>
</feature>
<dbReference type="GO" id="GO:0008081">
    <property type="term" value="F:phosphoric diester hydrolase activity"/>
    <property type="evidence" value="ECO:0007669"/>
    <property type="project" value="InterPro"/>
</dbReference>
<dbReference type="InterPro" id="IPR017946">
    <property type="entry name" value="PLC-like_Pdiesterase_TIM-brl"/>
</dbReference>
<protein>
    <submittedName>
        <fullName evidence="2">PLC-like phosphodiesterase</fullName>
    </submittedName>
</protein>
<keyword evidence="3" id="KW-1185">Reference proteome</keyword>
<dbReference type="OMA" id="YYFETPF"/>
<evidence type="ECO:0000256" key="1">
    <source>
        <dbReference type="SAM" id="SignalP"/>
    </source>
</evidence>
<dbReference type="eggNOG" id="ENOG502QVX2">
    <property type="taxonomic scope" value="Eukaryota"/>
</dbReference>
<dbReference type="RefSeq" id="XP_008085161.1">
    <property type="nucleotide sequence ID" value="XM_008086970.1"/>
</dbReference>
<feature type="chain" id="PRO_5004507601" evidence="1">
    <location>
        <begin position="20"/>
        <end position="293"/>
    </location>
</feature>
<dbReference type="EMBL" id="KE145369">
    <property type="protein sequence ID" value="EPE27802.1"/>
    <property type="molecule type" value="Genomic_DNA"/>
</dbReference>
<reference evidence="2 3" key="1">
    <citation type="journal article" date="2013" name="BMC Genomics">
        <title>Genomics-driven discovery of the pneumocandin biosynthetic gene cluster in the fungus Glarea lozoyensis.</title>
        <authorList>
            <person name="Chen L."/>
            <person name="Yue Q."/>
            <person name="Zhang X."/>
            <person name="Xiang M."/>
            <person name="Wang C."/>
            <person name="Li S."/>
            <person name="Che Y."/>
            <person name="Ortiz-Lopez F.J."/>
            <person name="Bills G.F."/>
            <person name="Liu X."/>
            <person name="An Z."/>
        </authorList>
    </citation>
    <scope>NUCLEOTIDE SEQUENCE [LARGE SCALE GENOMIC DNA]</scope>
    <source>
        <strain evidence="3">ATCC 20868 / MF5171</strain>
    </source>
</reference>
<dbReference type="OrthoDB" id="7984201at2759"/>
<organism evidence="2 3">
    <name type="scientific">Glarea lozoyensis (strain ATCC 20868 / MF5171)</name>
    <dbReference type="NCBI Taxonomy" id="1116229"/>
    <lineage>
        <taxon>Eukaryota</taxon>
        <taxon>Fungi</taxon>
        <taxon>Dikarya</taxon>
        <taxon>Ascomycota</taxon>
        <taxon>Pezizomycotina</taxon>
        <taxon>Leotiomycetes</taxon>
        <taxon>Helotiales</taxon>
        <taxon>Helotiaceae</taxon>
        <taxon>Glarea</taxon>
    </lineage>
</organism>
<proteinExistence type="predicted"/>
<dbReference type="InterPro" id="IPR051057">
    <property type="entry name" value="PI-PLC_domain"/>
</dbReference>
<accession>S3CMX2</accession>
<dbReference type="KEGG" id="glz:GLAREA_04593"/>
<dbReference type="STRING" id="1116229.S3CMX2"/>
<keyword evidence="1" id="KW-0732">Signal</keyword>
<dbReference type="HOGENOM" id="CLU_037358_2_1_1"/>
<dbReference type="SUPFAM" id="SSF51695">
    <property type="entry name" value="PLC-like phosphodiesterases"/>
    <property type="match status" value="1"/>
</dbReference>
<dbReference type="PANTHER" id="PTHR13593">
    <property type="match status" value="1"/>
</dbReference>
<dbReference type="GeneID" id="19463648"/>
<sequence length="293" mass="32501">MRLNQLLSVFSLFAGVILADGCNGKVALCNRKYSDVSQIGTHDSAFVGDLPTQNQGLSVTEQLNSGIRMLQAQTHDFLGDIYLCHTSCWLENAGKLVDYLRTIAKWMDAHPNEVVTLLLTNGDNVAVTKFAARMQTAGLAKYAFNPGKKLELADWPTLQQLINAKTRLVMFMDYHTDTSKVPYILDEFSYFFETPYDVTTPDFPSCELDRPGGSNGNGMMYIVNHFLDVKLFDDVLIPDRFHAPRTNAATGAGSIGAQNDICKTKWGRKPTFVLVDYFEAGNVFVAEDAMNGL</sequence>
<dbReference type="GO" id="GO:0006629">
    <property type="term" value="P:lipid metabolic process"/>
    <property type="evidence" value="ECO:0007669"/>
    <property type="project" value="InterPro"/>
</dbReference>
<dbReference type="Pfam" id="PF26146">
    <property type="entry name" value="PI-PLC_X"/>
    <property type="match status" value="1"/>
</dbReference>
<evidence type="ECO:0000313" key="3">
    <source>
        <dbReference type="Proteomes" id="UP000016922"/>
    </source>
</evidence>
<evidence type="ECO:0000313" key="2">
    <source>
        <dbReference type="EMBL" id="EPE27802.1"/>
    </source>
</evidence>
<name>S3CMX2_GLAL2</name>
<dbReference type="AlphaFoldDB" id="S3CMX2"/>
<dbReference type="Proteomes" id="UP000016922">
    <property type="component" value="Unassembled WGS sequence"/>
</dbReference>